<keyword evidence="2" id="KW-1133">Transmembrane helix</keyword>
<evidence type="ECO:0000313" key="4">
    <source>
        <dbReference type="Proteomes" id="UP001237595"/>
    </source>
</evidence>
<dbReference type="RefSeq" id="WP_281455443.1">
    <property type="nucleotide sequence ID" value="NZ_JASAOF010000004.1"/>
</dbReference>
<keyword evidence="4" id="KW-1185">Reference proteome</keyword>
<evidence type="ECO:0000256" key="2">
    <source>
        <dbReference type="SAM" id="Phobius"/>
    </source>
</evidence>
<feature type="region of interest" description="Disordered" evidence="1">
    <location>
        <begin position="102"/>
        <end position="414"/>
    </location>
</feature>
<sequence>MITWLFTQVWLWSLAAFLLGAFITWLLFVRPLRRRLKAELARPLYAEPVYDEPVYDERVYEDAAHVDDRFRDDHFRDEHHPDDGYAGEEYADDRTVAHQPAPLDLLEQPRQWEPPEEQQDEWDRRPRPWVSPETLRSAPTGTQRLPEPDPEPQTESDPQPDPEPQPDAVVEADLEPSGDNTWFRNPEAEEARGETRPSQFPPGADEEDSGQLSGQLRSLFEPESAGGAQEPYTPPVGADATQVIPAVPREQDASAQVTGSLDDAGAPAAAPLPKRTPQPRPEMAHTAQDDPARDDSGRADVPQIPESLRRHVADGRPLPKADESTGDPAEIKLVDNPDESSPLPRRTPGAGPHPGRDAKWETPSESPKQGSPNQELPKPEPAKPESSSGPMIKGHSASRKYHSPESPEYDQITADVWFRTPSDAEIAGFEPWHR</sequence>
<evidence type="ECO:0000313" key="3">
    <source>
        <dbReference type="EMBL" id="MDI2029116.1"/>
    </source>
</evidence>
<proteinExistence type="predicted"/>
<keyword evidence="2" id="KW-0472">Membrane</keyword>
<feature type="compositionally biased region" description="Basic and acidic residues" evidence="1">
    <location>
        <begin position="307"/>
        <end position="335"/>
    </location>
</feature>
<keyword evidence="2" id="KW-0812">Transmembrane</keyword>
<evidence type="ECO:0000256" key="1">
    <source>
        <dbReference type="SAM" id="MobiDB-lite"/>
    </source>
</evidence>
<name>A0ABT6PM84_9PSEU</name>
<gene>
    <name evidence="3" type="ORF">QFW96_10875</name>
</gene>
<comment type="caution">
    <text evidence="3">The sequence shown here is derived from an EMBL/GenBank/DDBJ whole genome shotgun (WGS) entry which is preliminary data.</text>
</comment>
<reference evidence="3 4" key="1">
    <citation type="submission" date="2023-04" db="EMBL/GenBank/DDBJ databases">
        <title>Draft genome sequence of Saccharopolyspora sp. TS4A08 isolated from sweet potato rhizospheric soil.</title>
        <authorList>
            <person name="Suksaard P."/>
            <person name="Duangmal K."/>
        </authorList>
    </citation>
    <scope>NUCLEOTIDE SEQUENCE [LARGE SCALE GENOMIC DNA]</scope>
    <source>
        <strain evidence="3 4">TS4A08</strain>
    </source>
</reference>
<feature type="compositionally biased region" description="Low complexity" evidence="1">
    <location>
        <begin position="261"/>
        <end position="273"/>
    </location>
</feature>
<feature type="compositionally biased region" description="Acidic residues" evidence="1">
    <location>
        <begin position="148"/>
        <end position="160"/>
    </location>
</feature>
<dbReference type="EMBL" id="JASAOF010000004">
    <property type="protein sequence ID" value="MDI2029116.1"/>
    <property type="molecule type" value="Genomic_DNA"/>
</dbReference>
<dbReference type="Proteomes" id="UP001237595">
    <property type="component" value="Unassembled WGS sequence"/>
</dbReference>
<feature type="compositionally biased region" description="Basic and acidic residues" evidence="1">
    <location>
        <begin position="186"/>
        <end position="195"/>
    </location>
</feature>
<evidence type="ECO:0008006" key="5">
    <source>
        <dbReference type="Google" id="ProtNLM"/>
    </source>
</evidence>
<protein>
    <recommendedName>
        <fullName evidence="5">LapA family protein</fullName>
    </recommendedName>
</protein>
<feature type="compositionally biased region" description="Basic and acidic residues" evidence="1">
    <location>
        <begin position="287"/>
        <end position="298"/>
    </location>
</feature>
<accession>A0ABT6PM84</accession>
<organism evidence="3 4">
    <name type="scientific">Saccharopolyspora ipomoeae</name>
    <dbReference type="NCBI Taxonomy" id="3042027"/>
    <lineage>
        <taxon>Bacteria</taxon>
        <taxon>Bacillati</taxon>
        <taxon>Actinomycetota</taxon>
        <taxon>Actinomycetes</taxon>
        <taxon>Pseudonocardiales</taxon>
        <taxon>Pseudonocardiaceae</taxon>
        <taxon>Saccharopolyspora</taxon>
    </lineage>
</organism>
<feature type="compositionally biased region" description="Polar residues" evidence="1">
    <location>
        <begin position="363"/>
        <end position="374"/>
    </location>
</feature>
<feature type="transmembrane region" description="Helical" evidence="2">
    <location>
        <begin position="6"/>
        <end position="28"/>
    </location>
</feature>